<protein>
    <recommendedName>
        <fullName evidence="1">AMP-dependent synthetase/ligase domain-containing protein</fullName>
    </recommendedName>
</protein>
<name>A0A227IZ99_VIBPH</name>
<dbReference type="Pfam" id="PF00501">
    <property type="entry name" value="AMP-binding"/>
    <property type="match status" value="1"/>
</dbReference>
<feature type="non-terminal residue" evidence="2">
    <location>
        <position position="1"/>
    </location>
</feature>
<dbReference type="InterPro" id="IPR042099">
    <property type="entry name" value="ANL_N_sf"/>
</dbReference>
<organism evidence="2 3">
    <name type="scientific">Vibrio parahaemolyticus</name>
    <dbReference type="NCBI Taxonomy" id="670"/>
    <lineage>
        <taxon>Bacteria</taxon>
        <taxon>Pseudomonadati</taxon>
        <taxon>Pseudomonadota</taxon>
        <taxon>Gammaproteobacteria</taxon>
        <taxon>Vibrionales</taxon>
        <taxon>Vibrionaceae</taxon>
        <taxon>Vibrio</taxon>
    </lineage>
</organism>
<dbReference type="InterPro" id="IPR020845">
    <property type="entry name" value="AMP-binding_CS"/>
</dbReference>
<dbReference type="Gene3D" id="3.40.50.12780">
    <property type="entry name" value="N-terminal domain of ligase-like"/>
    <property type="match status" value="1"/>
</dbReference>
<sequence>VLNQYSPEPLTYTRVNFNDPLFVLYSSGTTGKPKCIVHSVGGTILNHVKEHQLHCDIQPNDRVFYYTTCGWMMWNWHVSALASGACLV</sequence>
<feature type="domain" description="AMP-dependent synthetase/ligase" evidence="1">
    <location>
        <begin position="15"/>
        <end position="88"/>
    </location>
</feature>
<comment type="caution">
    <text evidence="2">The sequence shown here is derived from an EMBL/GenBank/DDBJ whole genome shotgun (WGS) entry which is preliminary data.</text>
</comment>
<dbReference type="PANTHER" id="PTHR42921:SF1">
    <property type="entry name" value="ACETOACETYL-COA SYNTHETASE"/>
    <property type="match status" value="1"/>
</dbReference>
<feature type="non-terminal residue" evidence="2">
    <location>
        <position position="88"/>
    </location>
</feature>
<reference evidence="2 3" key="1">
    <citation type="journal article" date="2017" name="Appl. Environ. Microbiol.">
        <title>Parallel evolution of two clades of a major Atlantic endemic Vibrio parahaemolyticus pathogen lineage by independent acquisition of related pathogenicity islands.</title>
        <authorList>
            <person name="Xu F."/>
            <person name="Gonzalez-Escalona N."/>
            <person name="Drees K.P."/>
            <person name="Sebra R.P."/>
            <person name="Cooper V.S."/>
            <person name="Jones S.H."/>
            <person name="Whistler C.A."/>
        </authorList>
    </citation>
    <scope>NUCLEOTIDE SEQUENCE [LARGE SCALE GENOMIC DNA]</scope>
    <source>
        <strain evidence="2 3">MAVP-3</strain>
    </source>
</reference>
<gene>
    <name evidence="2" type="ORF">CA163_35145</name>
</gene>
<dbReference type="PROSITE" id="PS00455">
    <property type="entry name" value="AMP_BINDING"/>
    <property type="match status" value="1"/>
</dbReference>
<dbReference type="Proteomes" id="UP000214596">
    <property type="component" value="Unassembled WGS sequence"/>
</dbReference>
<evidence type="ECO:0000313" key="3">
    <source>
        <dbReference type="Proteomes" id="UP000214596"/>
    </source>
</evidence>
<dbReference type="EMBL" id="NIXT01004612">
    <property type="protein sequence ID" value="OXE28201.1"/>
    <property type="molecule type" value="Genomic_DNA"/>
</dbReference>
<dbReference type="GO" id="GO:0030729">
    <property type="term" value="F:acetoacetate-CoA ligase activity"/>
    <property type="evidence" value="ECO:0007669"/>
    <property type="project" value="TreeGrafter"/>
</dbReference>
<dbReference type="InterPro" id="IPR000873">
    <property type="entry name" value="AMP-dep_synth/lig_dom"/>
</dbReference>
<evidence type="ECO:0000259" key="1">
    <source>
        <dbReference type="Pfam" id="PF00501"/>
    </source>
</evidence>
<dbReference type="SUPFAM" id="SSF56801">
    <property type="entry name" value="Acetyl-CoA synthetase-like"/>
    <property type="match status" value="1"/>
</dbReference>
<dbReference type="PANTHER" id="PTHR42921">
    <property type="entry name" value="ACETOACETYL-COA SYNTHETASE"/>
    <property type="match status" value="1"/>
</dbReference>
<evidence type="ECO:0000313" key="2">
    <source>
        <dbReference type="EMBL" id="OXE28201.1"/>
    </source>
</evidence>
<dbReference type="AlphaFoldDB" id="A0A227IZ99"/>
<accession>A0A227IZ99</accession>
<proteinExistence type="predicted"/>